<proteinExistence type="predicted"/>
<dbReference type="AlphaFoldDB" id="A0A9P8NU04"/>
<evidence type="ECO:0000313" key="2">
    <source>
        <dbReference type="Proteomes" id="UP000769157"/>
    </source>
</evidence>
<evidence type="ECO:0000313" key="1">
    <source>
        <dbReference type="EMBL" id="KAH3660338.1"/>
    </source>
</evidence>
<organism evidence="1 2">
    <name type="scientific">Ogataea philodendri</name>
    <dbReference type="NCBI Taxonomy" id="1378263"/>
    <lineage>
        <taxon>Eukaryota</taxon>
        <taxon>Fungi</taxon>
        <taxon>Dikarya</taxon>
        <taxon>Ascomycota</taxon>
        <taxon>Saccharomycotina</taxon>
        <taxon>Pichiomycetes</taxon>
        <taxon>Pichiales</taxon>
        <taxon>Pichiaceae</taxon>
        <taxon>Ogataea</taxon>
    </lineage>
</organism>
<gene>
    <name evidence="1" type="ORF">OGAPHI_006924</name>
</gene>
<protein>
    <submittedName>
        <fullName evidence="1">Uncharacterized protein</fullName>
    </submittedName>
</protein>
<dbReference type="GeneID" id="70238888"/>
<accession>A0A9P8NU04</accession>
<dbReference type="EMBL" id="JAEUBE010000504">
    <property type="protein sequence ID" value="KAH3660338.1"/>
    <property type="molecule type" value="Genomic_DNA"/>
</dbReference>
<reference evidence="1" key="2">
    <citation type="submission" date="2021-01" db="EMBL/GenBank/DDBJ databases">
        <authorList>
            <person name="Schikora-Tamarit M.A."/>
        </authorList>
    </citation>
    <scope>NUCLEOTIDE SEQUENCE</scope>
    <source>
        <strain evidence="1">CBS6075</strain>
    </source>
</reference>
<reference evidence="1" key="1">
    <citation type="journal article" date="2021" name="Open Biol.">
        <title>Shared evolutionary footprints suggest mitochondrial oxidative damage underlies multiple complex I losses in fungi.</title>
        <authorList>
            <person name="Schikora-Tamarit M.A."/>
            <person name="Marcet-Houben M."/>
            <person name="Nosek J."/>
            <person name="Gabaldon T."/>
        </authorList>
    </citation>
    <scope>NUCLEOTIDE SEQUENCE</scope>
    <source>
        <strain evidence="1">CBS6075</strain>
    </source>
</reference>
<keyword evidence="2" id="KW-1185">Reference proteome</keyword>
<comment type="caution">
    <text evidence="1">The sequence shown here is derived from an EMBL/GenBank/DDBJ whole genome shotgun (WGS) entry which is preliminary data.</text>
</comment>
<dbReference type="RefSeq" id="XP_046058041.1">
    <property type="nucleotide sequence ID" value="XM_046208263.1"/>
</dbReference>
<dbReference type="Proteomes" id="UP000769157">
    <property type="component" value="Unassembled WGS sequence"/>
</dbReference>
<name>A0A9P8NU04_9ASCO</name>
<sequence>MLEVGQRLGVSGHRVSNQLGVDQESIKRKVAHIVTKAVVATVQDLTVERILLLCTSSNSSTWNSILDKSNVVGSAVKWNQNIVQSLGLVVVNVKVLQLLGSNRIESIGGVVHLVLGIVVGSNESLFFGSPPCKSHLVVDLELGQLLGNFQKRDSSRAIVVDTRTSSDTVGVSAKHNNVVTIAVNSLCNNVQGLDGGNVRVNQNGSRQRTLGQQRNVLLAVLLGNTNSWSNNSIWWSTSKTAPNFSVLVVVDDGSQSTQLSCIDRFLGESANTSLDQNNRTTGVFWEVRQVASVVSNNNKRASDKVLVRSRRTEAKVGKRLRLGAVNQSIKGIGLADGSWQSLDRNVVVTVQLVDLLLDVVNCGPMTFGTNDSCRMAKLLLRLGGNLVQSLCSLSERFFGDESLKSGGVDLR</sequence>